<dbReference type="PROSITE" id="PS00859">
    <property type="entry name" value="GTP_CYCLOHYDROL_1_1"/>
    <property type="match status" value="1"/>
</dbReference>
<dbReference type="GO" id="GO:0003934">
    <property type="term" value="F:GTP cyclohydrolase I activity"/>
    <property type="evidence" value="ECO:0007669"/>
    <property type="project" value="UniProtKB-EC"/>
</dbReference>
<dbReference type="Pfam" id="PF01227">
    <property type="entry name" value="GTP_cyclohydroI"/>
    <property type="match status" value="1"/>
</dbReference>
<dbReference type="InterPro" id="IPR043133">
    <property type="entry name" value="GTP-CH-I_C/QueF"/>
</dbReference>
<evidence type="ECO:0000256" key="4">
    <source>
        <dbReference type="ARBA" id="ARBA00017272"/>
    </source>
</evidence>
<evidence type="ECO:0000256" key="10">
    <source>
        <dbReference type="ARBA" id="ARBA00030854"/>
    </source>
</evidence>
<keyword evidence="6" id="KW-0547">Nucleotide-binding</keyword>
<dbReference type="Proteomes" id="UP000094569">
    <property type="component" value="Unassembled WGS sequence"/>
</dbReference>
<comment type="similarity">
    <text evidence="2">Belongs to the GTP cyclohydrolase I family.</text>
</comment>
<evidence type="ECO:0000256" key="9">
    <source>
        <dbReference type="ARBA" id="ARBA00023134"/>
    </source>
</evidence>
<comment type="caution">
    <text evidence="13">The sequence shown here is derived from an EMBL/GenBank/DDBJ whole genome shotgun (WGS) entry which is preliminary data.</text>
</comment>
<name>A0A1E3BGK2_ASPCR</name>
<dbReference type="NCBIfam" id="NF006825">
    <property type="entry name" value="PRK09347.1-2"/>
    <property type="match status" value="1"/>
</dbReference>
<dbReference type="PANTHER" id="PTHR11109">
    <property type="entry name" value="GTP CYCLOHYDROLASE I"/>
    <property type="match status" value="1"/>
</dbReference>
<gene>
    <name evidence="13" type="ORF">SI65_05070</name>
</gene>
<dbReference type="STRING" id="573508.A0A1E3BGK2"/>
<keyword evidence="8" id="KW-0289">Folate biosynthesis</keyword>
<comment type="pathway">
    <text evidence="1">Cofactor biosynthesis; 7,8-dihydroneopterin triphosphate biosynthesis; 7,8-dihydroneopterin triphosphate from GTP: step 1/1.</text>
</comment>
<evidence type="ECO:0000256" key="6">
    <source>
        <dbReference type="ARBA" id="ARBA00022741"/>
    </source>
</evidence>
<dbReference type="AlphaFoldDB" id="A0A1E3BGK2"/>
<evidence type="ECO:0000256" key="5">
    <source>
        <dbReference type="ARBA" id="ARBA00022533"/>
    </source>
</evidence>
<dbReference type="SUPFAM" id="SSF55620">
    <property type="entry name" value="Tetrahydrobiopterin biosynthesis enzymes-like"/>
    <property type="match status" value="1"/>
</dbReference>
<dbReference type="GO" id="GO:0006729">
    <property type="term" value="P:tetrahydrobiopterin biosynthetic process"/>
    <property type="evidence" value="ECO:0007669"/>
    <property type="project" value="TreeGrafter"/>
</dbReference>
<proteinExistence type="inferred from homology"/>
<accession>A0A1E3BGK2</accession>
<dbReference type="InterPro" id="IPR020602">
    <property type="entry name" value="GTP_CycHdrlase_I_dom"/>
</dbReference>
<dbReference type="GO" id="GO:0046656">
    <property type="term" value="P:folic acid biosynthetic process"/>
    <property type="evidence" value="ECO:0007669"/>
    <property type="project" value="UniProtKB-KW"/>
</dbReference>
<dbReference type="PROSITE" id="PS00860">
    <property type="entry name" value="GTP_CYCLOHYDROL_1_2"/>
    <property type="match status" value="1"/>
</dbReference>
<organism evidence="13 14">
    <name type="scientific">Aspergillus cristatus</name>
    <name type="common">Chinese Fuzhuan brick tea-fermentation fungus</name>
    <name type="synonym">Eurotium cristatum</name>
    <dbReference type="NCBI Taxonomy" id="573508"/>
    <lineage>
        <taxon>Eukaryota</taxon>
        <taxon>Fungi</taxon>
        <taxon>Dikarya</taxon>
        <taxon>Ascomycota</taxon>
        <taxon>Pezizomycotina</taxon>
        <taxon>Eurotiomycetes</taxon>
        <taxon>Eurotiomycetidae</taxon>
        <taxon>Eurotiales</taxon>
        <taxon>Aspergillaceae</taxon>
        <taxon>Aspergillus</taxon>
        <taxon>Aspergillus subgen. Aspergillus</taxon>
    </lineage>
</organism>
<dbReference type="InterPro" id="IPR018234">
    <property type="entry name" value="GTP_CycHdrlase_I_CS"/>
</dbReference>
<dbReference type="GO" id="GO:0005525">
    <property type="term" value="F:GTP binding"/>
    <property type="evidence" value="ECO:0007669"/>
    <property type="project" value="UniProtKB-KW"/>
</dbReference>
<reference evidence="13 14" key="1">
    <citation type="journal article" date="2016" name="BMC Genomics">
        <title>Comparative genomic and transcriptomic analyses of the Fuzhuan brick tea-fermentation fungus Aspergillus cristatus.</title>
        <authorList>
            <person name="Ge Y."/>
            <person name="Wang Y."/>
            <person name="Liu Y."/>
            <person name="Tan Y."/>
            <person name="Ren X."/>
            <person name="Zhang X."/>
            <person name="Hyde K.D."/>
            <person name="Liu Y."/>
            <person name="Liu Z."/>
        </authorList>
    </citation>
    <scope>NUCLEOTIDE SEQUENCE [LARGE SCALE GENOMIC DNA]</scope>
    <source>
        <strain evidence="13 14">GZAAS20.1005</strain>
    </source>
</reference>
<dbReference type="GO" id="GO:0005737">
    <property type="term" value="C:cytoplasm"/>
    <property type="evidence" value="ECO:0007669"/>
    <property type="project" value="TreeGrafter"/>
</dbReference>
<dbReference type="EC" id="3.5.4.16" evidence="3"/>
<protein>
    <recommendedName>
        <fullName evidence="4">GTP cyclohydrolase 1</fullName>
        <ecNumber evidence="3">3.5.4.16</ecNumber>
    </recommendedName>
    <alternativeName>
        <fullName evidence="10">GTP cyclohydrolase I</fullName>
    </alternativeName>
</protein>
<feature type="domain" description="GTP cyclohydrolase I" evidence="12">
    <location>
        <begin position="50"/>
        <end position="226"/>
    </location>
</feature>
<dbReference type="OrthoDB" id="4966at2759"/>
<dbReference type="GO" id="GO:0046654">
    <property type="term" value="P:tetrahydrofolate biosynthetic process"/>
    <property type="evidence" value="ECO:0007669"/>
    <property type="project" value="InterPro"/>
</dbReference>
<evidence type="ECO:0000259" key="12">
    <source>
        <dbReference type="Pfam" id="PF01227"/>
    </source>
</evidence>
<keyword evidence="7 13" id="KW-0378">Hydrolase</keyword>
<evidence type="ECO:0000313" key="14">
    <source>
        <dbReference type="Proteomes" id="UP000094569"/>
    </source>
</evidence>
<dbReference type="EMBL" id="JXNT01000004">
    <property type="protein sequence ID" value="ODM20084.1"/>
    <property type="molecule type" value="Genomic_DNA"/>
</dbReference>
<dbReference type="NCBIfam" id="TIGR00063">
    <property type="entry name" value="folE"/>
    <property type="match status" value="1"/>
</dbReference>
<keyword evidence="5" id="KW-0021">Allosteric enzyme</keyword>
<evidence type="ECO:0000256" key="11">
    <source>
        <dbReference type="ARBA" id="ARBA00055676"/>
    </source>
</evidence>
<evidence type="ECO:0000256" key="3">
    <source>
        <dbReference type="ARBA" id="ARBA00012715"/>
    </source>
</evidence>
<dbReference type="PANTHER" id="PTHR11109:SF7">
    <property type="entry name" value="GTP CYCLOHYDROLASE 1"/>
    <property type="match status" value="1"/>
</dbReference>
<evidence type="ECO:0000313" key="13">
    <source>
        <dbReference type="EMBL" id="ODM20084.1"/>
    </source>
</evidence>
<evidence type="ECO:0000256" key="7">
    <source>
        <dbReference type="ARBA" id="ARBA00022801"/>
    </source>
</evidence>
<dbReference type="Gene3D" id="1.10.286.10">
    <property type="match status" value="1"/>
</dbReference>
<comment type="function">
    <text evidence="11">GTP cyclohydrolase 1 is the first enzyme in the biosynthetic pathway leading to folic acid.</text>
</comment>
<evidence type="ECO:0000256" key="1">
    <source>
        <dbReference type="ARBA" id="ARBA00005080"/>
    </source>
</evidence>
<keyword evidence="9" id="KW-0342">GTP-binding</keyword>
<evidence type="ECO:0000256" key="2">
    <source>
        <dbReference type="ARBA" id="ARBA00008085"/>
    </source>
</evidence>
<dbReference type="VEuPathDB" id="FungiDB:SI65_05070"/>
<dbReference type="CDD" id="cd00642">
    <property type="entry name" value="GTP_cyclohydro1"/>
    <property type="match status" value="1"/>
</dbReference>
<dbReference type="FunFam" id="3.30.1130.10:FF:000012">
    <property type="entry name" value="GTP cyclohydrolase 1"/>
    <property type="match status" value="1"/>
</dbReference>
<evidence type="ECO:0000256" key="8">
    <source>
        <dbReference type="ARBA" id="ARBA00022909"/>
    </source>
</evidence>
<sequence>MTINSTIQIDSAEERGTNVKDQVLIQTKSLGEGEGNEIKRDDAESQKGMAEAAKKLLQNIGEDPERDGLVRTPDRYAKALLFFTKGYSEDIHEVVNDAIFQVDHQNLVLVKDIEIFSMCEHHILPFMGKIHIGYIPNNRVLGLSKLARITEVFARRLQVQERLTEQVANAINQVLQPKGVAVVVECVHMCMVMRGVQKTGAMTTTCSRIGLLQDDQRAREEFYTLLNVRQ</sequence>
<dbReference type="InterPro" id="IPR001474">
    <property type="entry name" value="GTP_CycHdrlase_I"/>
</dbReference>
<dbReference type="GO" id="GO:0008270">
    <property type="term" value="F:zinc ion binding"/>
    <property type="evidence" value="ECO:0007669"/>
    <property type="project" value="TreeGrafter"/>
</dbReference>
<dbReference type="NCBIfam" id="NF006826">
    <property type="entry name" value="PRK09347.1-3"/>
    <property type="match status" value="1"/>
</dbReference>
<dbReference type="InterPro" id="IPR043134">
    <property type="entry name" value="GTP-CH-I_N"/>
</dbReference>
<dbReference type="Gene3D" id="3.30.1130.10">
    <property type="match status" value="1"/>
</dbReference>
<dbReference type="HAMAP" id="MF_00223">
    <property type="entry name" value="FolE"/>
    <property type="match status" value="1"/>
</dbReference>
<dbReference type="FunFam" id="1.10.286.10:FF:000003">
    <property type="entry name" value="GTP cyclohydrolase 1"/>
    <property type="match status" value="1"/>
</dbReference>
<dbReference type="UniPathway" id="UPA00848">
    <property type="reaction ID" value="UER00151"/>
</dbReference>
<keyword evidence="14" id="KW-1185">Reference proteome</keyword>